<dbReference type="InterPro" id="IPR007730">
    <property type="entry name" value="SPOR-like_dom"/>
</dbReference>
<dbReference type="Gene3D" id="3.30.70.1070">
    <property type="entry name" value="Sporulation related repeat"/>
    <property type="match status" value="1"/>
</dbReference>
<protein>
    <recommendedName>
        <fullName evidence="3">SPOR domain-containing protein</fullName>
    </recommendedName>
</protein>
<feature type="domain" description="SPOR" evidence="3">
    <location>
        <begin position="375"/>
        <end position="452"/>
    </location>
</feature>
<feature type="transmembrane region" description="Helical" evidence="2">
    <location>
        <begin position="210"/>
        <end position="232"/>
    </location>
</feature>
<accession>A0ABS7X6L3</accession>
<comment type="caution">
    <text evidence="4">The sequence shown here is derived from an EMBL/GenBank/DDBJ whole genome shotgun (WGS) entry which is preliminary data.</text>
</comment>
<dbReference type="RefSeq" id="WP_205309371.1">
    <property type="nucleotide sequence ID" value="NZ_JAERPS020000002.1"/>
</dbReference>
<evidence type="ECO:0000313" key="5">
    <source>
        <dbReference type="Proteomes" id="UP000663814"/>
    </source>
</evidence>
<reference evidence="4 5" key="1">
    <citation type="submission" date="2020-12" db="EMBL/GenBank/DDBJ databases">
        <authorList>
            <person name="Ruan W."/>
            <person name="Khan S.A."/>
            <person name="Jeon C.O."/>
        </authorList>
    </citation>
    <scope>NUCLEOTIDE SEQUENCE [LARGE SCALE GENOMIC DNA]</scope>
    <source>
        <strain evidence="4 5">MA-13</strain>
    </source>
</reference>
<evidence type="ECO:0000256" key="2">
    <source>
        <dbReference type="SAM" id="Phobius"/>
    </source>
</evidence>
<sequence length="472" mass="51671">MDITELQARLKDFKHLLPSQREWVERLLFQLAFNEVSYVEAIGADGSGKSTLALTLAELFSEQYNVALVSNEVAMSELASQLMQQWFSLPIEPDVSLRQQIEQQEQTKPLLVILDQAISEPAVLSKYIRSLPCLVFNFSTSSMQRDGLTLLLGVPGSADAEYLLAGQKLNPLEVTKRLAVANGNLHRLLQPQTDNAEQRVLPTKRIAETISLRVVSIALAIFSLLTISYVFWPERTVILQPEAVEGSTEPKVINANLDAALDAALDATVVLAPHNDNVVLDSVNSSSDDGAANIAADNNNSEDQATIRTSDSSTEPTALGTDKVDTGGIETGSKAQSTSSDLIQSDVISDISTYDALKQPTSNTTYQYDEAKLLLIDKQQNALQLAVLSNEAALQRFREAYAEVLPLVYQRNWQGKTQLVLLLAPFNNSSEAKQKLAELPEALRKTGPFVKRMQSVQAEIGAKTLSQQSSLE</sequence>
<evidence type="ECO:0000256" key="1">
    <source>
        <dbReference type="SAM" id="MobiDB-lite"/>
    </source>
</evidence>
<feature type="compositionally biased region" description="Low complexity" evidence="1">
    <location>
        <begin position="290"/>
        <end position="303"/>
    </location>
</feature>
<feature type="compositionally biased region" description="Polar residues" evidence="1">
    <location>
        <begin position="304"/>
        <end position="316"/>
    </location>
</feature>
<proteinExistence type="predicted"/>
<dbReference type="EMBL" id="JAERPS020000002">
    <property type="protein sequence ID" value="MBZ9611184.1"/>
    <property type="molecule type" value="Genomic_DNA"/>
</dbReference>
<dbReference type="InterPro" id="IPR027417">
    <property type="entry name" value="P-loop_NTPase"/>
</dbReference>
<evidence type="ECO:0000259" key="3">
    <source>
        <dbReference type="PROSITE" id="PS51724"/>
    </source>
</evidence>
<dbReference type="InterPro" id="IPR036680">
    <property type="entry name" value="SPOR-like_sf"/>
</dbReference>
<reference evidence="4 5" key="2">
    <citation type="submission" date="2021-08" db="EMBL/GenBank/DDBJ databases">
        <title>Rheinheimera aquimaris sp. nov., isolated from seawater of the East Sea in Korea.</title>
        <authorList>
            <person name="Kim K.H."/>
            <person name="Wenting R."/>
            <person name="Kim K.R."/>
            <person name="Jeon C.O."/>
        </authorList>
    </citation>
    <scope>NUCLEOTIDE SEQUENCE [LARGE SCALE GENOMIC DNA]</scope>
    <source>
        <strain evidence="4 5">MA-13</strain>
    </source>
</reference>
<dbReference type="PROSITE" id="PS51724">
    <property type="entry name" value="SPOR"/>
    <property type="match status" value="1"/>
</dbReference>
<dbReference type="SUPFAM" id="SSF52540">
    <property type="entry name" value="P-loop containing nucleoside triphosphate hydrolases"/>
    <property type="match status" value="1"/>
</dbReference>
<keyword evidence="5" id="KW-1185">Reference proteome</keyword>
<name>A0ABS7X6L3_9GAMM</name>
<dbReference type="Proteomes" id="UP000663814">
    <property type="component" value="Unassembled WGS sequence"/>
</dbReference>
<feature type="region of interest" description="Disordered" evidence="1">
    <location>
        <begin position="290"/>
        <end position="338"/>
    </location>
</feature>
<keyword evidence="2" id="KW-0812">Transmembrane</keyword>
<evidence type="ECO:0000313" key="4">
    <source>
        <dbReference type="EMBL" id="MBZ9611184.1"/>
    </source>
</evidence>
<keyword evidence="2" id="KW-0472">Membrane</keyword>
<gene>
    <name evidence="4" type="ORF">I4W93_006205</name>
</gene>
<organism evidence="4 5">
    <name type="scientific">Rheinheimera maricola</name>
    <dbReference type="NCBI Taxonomy" id="2793282"/>
    <lineage>
        <taxon>Bacteria</taxon>
        <taxon>Pseudomonadati</taxon>
        <taxon>Pseudomonadota</taxon>
        <taxon>Gammaproteobacteria</taxon>
        <taxon>Chromatiales</taxon>
        <taxon>Chromatiaceae</taxon>
        <taxon>Rheinheimera</taxon>
    </lineage>
</organism>
<keyword evidence="2" id="KW-1133">Transmembrane helix</keyword>